<dbReference type="Proteomes" id="UP000295070">
    <property type="component" value="Chromosome 10"/>
</dbReference>
<proteinExistence type="predicted"/>
<protein>
    <submittedName>
        <fullName evidence="2">Uncharacterized protein</fullName>
    </submittedName>
</protein>
<dbReference type="AlphaFoldDB" id="A0A484CYR9"/>
<evidence type="ECO:0000313" key="3">
    <source>
        <dbReference type="Proteomes" id="UP000295070"/>
    </source>
</evidence>
<reference evidence="2 3" key="1">
    <citation type="submission" date="2019-01" db="EMBL/GenBank/DDBJ databases">
        <title>A chromosome-scale genome assembly of the yellow perch, Perca flavescens.</title>
        <authorList>
            <person name="Feron R."/>
            <person name="Morvezen R."/>
            <person name="Bestin A."/>
            <person name="Haffray P."/>
            <person name="Klopp C."/>
            <person name="Zahm M."/>
            <person name="Cabau C."/>
            <person name="Roques C."/>
            <person name="Donnadieu C."/>
            <person name="Bouchez O."/>
            <person name="Christie M."/>
            <person name="Larson W."/>
            <person name="Guiguen Y."/>
        </authorList>
    </citation>
    <scope>NUCLEOTIDE SEQUENCE [LARGE SCALE GENOMIC DNA]</scope>
    <source>
        <strain evidence="2">YP-PL-M2</strain>
        <tissue evidence="2">Blood</tissue>
    </source>
</reference>
<organism evidence="2 3">
    <name type="scientific">Perca flavescens</name>
    <name type="common">American yellow perch</name>
    <name type="synonym">Morone flavescens</name>
    <dbReference type="NCBI Taxonomy" id="8167"/>
    <lineage>
        <taxon>Eukaryota</taxon>
        <taxon>Metazoa</taxon>
        <taxon>Chordata</taxon>
        <taxon>Craniata</taxon>
        <taxon>Vertebrata</taxon>
        <taxon>Euteleostomi</taxon>
        <taxon>Actinopterygii</taxon>
        <taxon>Neopterygii</taxon>
        <taxon>Teleostei</taxon>
        <taxon>Neoteleostei</taxon>
        <taxon>Acanthomorphata</taxon>
        <taxon>Eupercaria</taxon>
        <taxon>Perciformes</taxon>
        <taxon>Percoidei</taxon>
        <taxon>Percidae</taxon>
        <taxon>Percinae</taxon>
        <taxon>Perca</taxon>
    </lineage>
</organism>
<gene>
    <name evidence="2" type="ORF">EPR50_G00110000</name>
</gene>
<accession>A0A484CYR9</accession>
<name>A0A484CYR9_PERFV</name>
<comment type="caution">
    <text evidence="2">The sequence shown here is derived from an EMBL/GenBank/DDBJ whole genome shotgun (WGS) entry which is preliminary data.</text>
</comment>
<evidence type="ECO:0000313" key="2">
    <source>
        <dbReference type="EMBL" id="TDH07827.1"/>
    </source>
</evidence>
<sequence>MSPVRTVYVPCFGSQLGSSQRDEPRQDQTMYPKEPPSRDKGGNSRCKVKVGGEKSRFRLKVKFPKLNNSALSKKATKKDKTPRWMVEAAANKIKTTVSQGGAGTDSDSVGGDVFLFTKNPTSTEINSNEKAKLAVLRTISKMLEENQLIRQRLVTISQAN</sequence>
<evidence type="ECO:0000256" key="1">
    <source>
        <dbReference type="SAM" id="MobiDB-lite"/>
    </source>
</evidence>
<dbReference type="EMBL" id="SCKG01000010">
    <property type="protein sequence ID" value="TDH07827.1"/>
    <property type="molecule type" value="Genomic_DNA"/>
</dbReference>
<feature type="region of interest" description="Disordered" evidence="1">
    <location>
        <begin position="1"/>
        <end position="49"/>
    </location>
</feature>
<keyword evidence="3" id="KW-1185">Reference proteome</keyword>